<feature type="transmembrane region" description="Helical" evidence="8">
    <location>
        <begin position="164"/>
        <end position="182"/>
    </location>
</feature>
<evidence type="ECO:0000256" key="5">
    <source>
        <dbReference type="ARBA" id="ARBA00022989"/>
    </source>
</evidence>
<evidence type="ECO:0000313" key="10">
    <source>
        <dbReference type="Proteomes" id="UP000184420"/>
    </source>
</evidence>
<dbReference type="Pfam" id="PF00953">
    <property type="entry name" value="Glycos_transf_4"/>
    <property type="match status" value="1"/>
</dbReference>
<dbReference type="GO" id="GO:0044038">
    <property type="term" value="P:cell wall macromolecule biosynthetic process"/>
    <property type="evidence" value="ECO:0007669"/>
    <property type="project" value="TreeGrafter"/>
</dbReference>
<feature type="transmembrane region" description="Helical" evidence="8">
    <location>
        <begin position="114"/>
        <end position="133"/>
    </location>
</feature>
<evidence type="ECO:0000256" key="1">
    <source>
        <dbReference type="ARBA" id="ARBA00004651"/>
    </source>
</evidence>
<sequence length="317" mass="35041">MTYLIIIAILLVAMLGYFKLADRLNIIDKPNQRSSHTEVTIRGGGVVFPLAAIAYALFFHGVSWYTIGGLVLISAVSFADDVSSLSSRVRLLVQLISVALILYGMGAFGAWPAWLIAVSVVLIIGVINAYNFMDGINGITGLYSLVAFLCLWYINTYVHTFTDSAFIICPILACLVFLYFNFRTKARCFAGDVGSVSLGCWLALLIISLIWESGEIKYVLVLAVYGCDTVLTIIHRLLLKQNIFEAHRLHFYQILANDQRVPHLIVSAGYAMLQLAIDVMLLNTHWDFITTLLVACLPLAGIYVAMKNKLMTKSVAV</sequence>
<comment type="subcellular location">
    <subcellularLocation>
        <location evidence="1">Cell membrane</location>
        <topology evidence="1">Multi-pass membrane protein</topology>
    </subcellularLocation>
</comment>
<gene>
    <name evidence="9" type="ORF">SAMN05444266_11252</name>
</gene>
<protein>
    <submittedName>
        <fullName evidence="9">UDP-N-acetylmuramyl pentapeptide phosphotransferase/UDP-N-acetylglucosamine-1-phosphate transferase</fullName>
    </submittedName>
</protein>
<feature type="transmembrane region" description="Helical" evidence="8">
    <location>
        <begin position="260"/>
        <end position="282"/>
    </location>
</feature>
<keyword evidence="10" id="KW-1185">Reference proteome</keyword>
<keyword evidence="5 8" id="KW-1133">Transmembrane helix</keyword>
<keyword evidence="2" id="KW-1003">Cell membrane</keyword>
<dbReference type="PANTHER" id="PTHR22926:SF3">
    <property type="entry name" value="UNDECAPRENYL-PHOSPHATE ALPHA-N-ACETYLGLUCOSAMINYL 1-PHOSPHATE TRANSFERASE"/>
    <property type="match status" value="1"/>
</dbReference>
<evidence type="ECO:0000256" key="8">
    <source>
        <dbReference type="SAM" id="Phobius"/>
    </source>
</evidence>
<dbReference type="GO" id="GO:0005886">
    <property type="term" value="C:plasma membrane"/>
    <property type="evidence" value="ECO:0007669"/>
    <property type="project" value="UniProtKB-SubCell"/>
</dbReference>
<dbReference type="OrthoDB" id="9783652at2"/>
<dbReference type="AlphaFoldDB" id="A0A1M7M518"/>
<feature type="transmembrane region" description="Helical" evidence="8">
    <location>
        <begin position="140"/>
        <end position="158"/>
    </location>
</feature>
<evidence type="ECO:0000256" key="6">
    <source>
        <dbReference type="ARBA" id="ARBA00023136"/>
    </source>
</evidence>
<keyword evidence="6 8" id="KW-0472">Membrane</keyword>
<evidence type="ECO:0000256" key="2">
    <source>
        <dbReference type="ARBA" id="ARBA00022475"/>
    </source>
</evidence>
<keyword evidence="7" id="KW-0460">Magnesium</keyword>
<dbReference type="PANTHER" id="PTHR22926">
    <property type="entry name" value="PHOSPHO-N-ACETYLMURAMOYL-PENTAPEPTIDE-TRANSFERASE"/>
    <property type="match status" value="1"/>
</dbReference>
<feature type="transmembrane region" description="Helical" evidence="8">
    <location>
        <begin position="288"/>
        <end position="306"/>
    </location>
</feature>
<feature type="binding site" evidence="7">
    <location>
        <position position="192"/>
    </location>
    <ligand>
        <name>Mg(2+)</name>
        <dbReference type="ChEBI" id="CHEBI:18420"/>
    </ligand>
</feature>
<dbReference type="GO" id="GO:0071555">
    <property type="term" value="P:cell wall organization"/>
    <property type="evidence" value="ECO:0007669"/>
    <property type="project" value="TreeGrafter"/>
</dbReference>
<dbReference type="InterPro" id="IPR000715">
    <property type="entry name" value="Glycosyl_transferase_4"/>
</dbReference>
<evidence type="ECO:0000256" key="4">
    <source>
        <dbReference type="ARBA" id="ARBA00022692"/>
    </source>
</evidence>
<keyword evidence="4 8" id="KW-0812">Transmembrane</keyword>
<dbReference type="GO" id="GO:0016780">
    <property type="term" value="F:phosphotransferase activity, for other substituted phosphate groups"/>
    <property type="evidence" value="ECO:0007669"/>
    <property type="project" value="InterPro"/>
</dbReference>
<reference evidence="9 10" key="1">
    <citation type="submission" date="2016-11" db="EMBL/GenBank/DDBJ databases">
        <authorList>
            <person name="Jaros S."/>
            <person name="Januszkiewicz K."/>
            <person name="Wedrychowicz H."/>
        </authorList>
    </citation>
    <scope>NUCLEOTIDE SEQUENCE [LARGE SCALE GENOMIC DNA]</scope>
    <source>
        <strain evidence="9 10">DSM 27406</strain>
    </source>
</reference>
<dbReference type="GO" id="GO:0046872">
    <property type="term" value="F:metal ion binding"/>
    <property type="evidence" value="ECO:0007669"/>
    <property type="project" value="UniProtKB-KW"/>
</dbReference>
<evidence type="ECO:0000256" key="3">
    <source>
        <dbReference type="ARBA" id="ARBA00022679"/>
    </source>
</evidence>
<feature type="binding site" evidence="7">
    <location>
        <position position="131"/>
    </location>
    <ligand>
        <name>Mg(2+)</name>
        <dbReference type="ChEBI" id="CHEBI:18420"/>
    </ligand>
</feature>
<feature type="transmembrane region" description="Helical" evidence="8">
    <location>
        <begin position="189"/>
        <end position="211"/>
    </location>
</feature>
<evidence type="ECO:0000256" key="7">
    <source>
        <dbReference type="PIRSR" id="PIRSR600715-1"/>
    </source>
</evidence>
<proteinExistence type="predicted"/>
<feature type="transmembrane region" description="Helical" evidence="8">
    <location>
        <begin position="217"/>
        <end position="239"/>
    </location>
</feature>
<dbReference type="Proteomes" id="UP000184420">
    <property type="component" value="Unassembled WGS sequence"/>
</dbReference>
<organism evidence="9 10">
    <name type="scientific">Chitinophaga jiangningensis</name>
    <dbReference type="NCBI Taxonomy" id="1419482"/>
    <lineage>
        <taxon>Bacteria</taxon>
        <taxon>Pseudomonadati</taxon>
        <taxon>Bacteroidota</taxon>
        <taxon>Chitinophagia</taxon>
        <taxon>Chitinophagales</taxon>
        <taxon>Chitinophagaceae</taxon>
        <taxon>Chitinophaga</taxon>
    </lineage>
</organism>
<feature type="transmembrane region" description="Helical" evidence="8">
    <location>
        <begin position="91"/>
        <end position="108"/>
    </location>
</feature>
<dbReference type="RefSeq" id="WP_073087016.1">
    <property type="nucleotide sequence ID" value="NZ_FRBL01000012.1"/>
</dbReference>
<dbReference type="EMBL" id="FRBL01000012">
    <property type="protein sequence ID" value="SHM85326.1"/>
    <property type="molecule type" value="Genomic_DNA"/>
</dbReference>
<name>A0A1M7M518_9BACT</name>
<dbReference type="CDD" id="cd06854">
    <property type="entry name" value="GT_WbpL_WbcO_like"/>
    <property type="match status" value="1"/>
</dbReference>
<dbReference type="STRING" id="1419482.SAMN05444266_11252"/>
<feature type="transmembrane region" description="Helical" evidence="8">
    <location>
        <begin position="47"/>
        <end position="79"/>
    </location>
</feature>
<evidence type="ECO:0000313" key="9">
    <source>
        <dbReference type="EMBL" id="SHM85326.1"/>
    </source>
</evidence>
<keyword evidence="3 9" id="KW-0808">Transferase</keyword>
<accession>A0A1M7M518</accession>
<comment type="cofactor">
    <cofactor evidence="7">
        <name>Mg(2+)</name>
        <dbReference type="ChEBI" id="CHEBI:18420"/>
    </cofactor>
</comment>
<keyword evidence="7" id="KW-0479">Metal-binding</keyword>
<dbReference type="GO" id="GO:0009103">
    <property type="term" value="P:lipopolysaccharide biosynthetic process"/>
    <property type="evidence" value="ECO:0007669"/>
    <property type="project" value="TreeGrafter"/>
</dbReference>